<dbReference type="EC" id="4.3.1.15" evidence="1"/>
<proteinExistence type="predicted"/>
<keyword evidence="1" id="KW-0456">Lyase</keyword>
<gene>
    <name evidence="1" type="ORF">JYE49_10465</name>
</gene>
<protein>
    <submittedName>
        <fullName evidence="1">Diaminopropionate ammonia-lyase</fullName>
        <ecNumber evidence="1">4.3.1.15</ecNumber>
    </submittedName>
</protein>
<accession>A0AC61MXC8</accession>
<reference evidence="1" key="1">
    <citation type="submission" date="2021-01" db="EMBL/GenBank/DDBJ databases">
        <title>Complete genome sequence of Clostridiales bacterium R-7.</title>
        <authorList>
            <person name="Mahoney-Kurpe S.C."/>
            <person name="Palevich N."/>
            <person name="Koike S."/>
            <person name="Moon C.D."/>
            <person name="Attwood G.T."/>
        </authorList>
    </citation>
    <scope>NUCLEOTIDE SEQUENCE</scope>
    <source>
        <strain evidence="1">R-7</strain>
    </source>
</reference>
<dbReference type="EMBL" id="CP068393">
    <property type="protein sequence ID" value="QUC66283.1"/>
    <property type="molecule type" value="Genomic_DNA"/>
</dbReference>
<dbReference type="Proteomes" id="UP000682782">
    <property type="component" value="Chromosome"/>
</dbReference>
<keyword evidence="2" id="KW-1185">Reference proteome</keyword>
<sequence>MKELHFDRISVLSQEPVPNGDIATFSDAKAAETLRFHRSIPVYAETRLVSMQSLAEQAQVRAIFVKDESSRFGLKAFKGLGGSYCMFRILCERFGLNPAEADYTSFLREDIRKACGEITFATATDGNHGKGVSWAAKLFGCKARVFMPKGTVEARRLAIEEAGSAIAEITEWNYDHTVRYAASLAEQNGWILIQDTAWDGYEQYPAWIIEGYLTLAAEAVSQMNGLSPTHIFLQAGVGSMAAGIEAYFINLNKENPPLVSIVEPKASACIYESALAGDGKAHTVAGNPVTIMAGLNCGTPCSTIWPILRDCSAYFCACDDAVTEQGMRAYAHPAGTDTAVVSGESGAVTYGLLLSILESEELRSLFRINKDSVVLLISTEGDTDPDGYRRVVE</sequence>
<evidence type="ECO:0000313" key="2">
    <source>
        <dbReference type="Proteomes" id="UP000682782"/>
    </source>
</evidence>
<evidence type="ECO:0000313" key="1">
    <source>
        <dbReference type="EMBL" id="QUC66283.1"/>
    </source>
</evidence>
<organism evidence="1 2">
    <name type="scientific">Aristaeella hokkaidonensis</name>
    <dbReference type="NCBI Taxonomy" id="3046382"/>
    <lineage>
        <taxon>Bacteria</taxon>
        <taxon>Bacillati</taxon>
        <taxon>Bacillota</taxon>
        <taxon>Clostridia</taxon>
        <taxon>Eubacteriales</taxon>
        <taxon>Aristaeellaceae</taxon>
        <taxon>Aristaeella</taxon>
    </lineage>
</organism>
<name>A0AC61MXC8_9FIRM</name>